<protein>
    <submittedName>
        <fullName evidence="1">Uncharacterized protein</fullName>
    </submittedName>
</protein>
<reference evidence="2" key="1">
    <citation type="submission" date="2017-11" db="EMBL/GenBank/DDBJ databases">
        <authorList>
            <person name="Watanabe M."/>
            <person name="Kojima H."/>
        </authorList>
    </citation>
    <scope>NUCLEOTIDE SEQUENCE [LARGE SCALE GENOMIC DNA]</scope>
    <source>
        <strain evidence="2">Tokyo 01</strain>
    </source>
</reference>
<evidence type="ECO:0000313" key="2">
    <source>
        <dbReference type="Proteomes" id="UP000288096"/>
    </source>
</evidence>
<evidence type="ECO:0000313" key="1">
    <source>
        <dbReference type="EMBL" id="GBC59994.1"/>
    </source>
</evidence>
<sequence>MEPVTLIIGALAAGATAAAKDTASQAVKDAYNGLKSLIQKQFADKGNAEGEMALTKYEEKPAVWEEPLKDSLVETGADKSPDIRTAVDTLKQALEAMPEGEKVLAKYNIQNCDVGIIGDHARIEGGIHIGGKK</sequence>
<dbReference type="EMBL" id="BEXT01000001">
    <property type="protein sequence ID" value="GBC59994.1"/>
    <property type="molecule type" value="Genomic_DNA"/>
</dbReference>
<dbReference type="RefSeq" id="WP_124327454.1">
    <property type="nucleotide sequence ID" value="NZ_BEXT01000001.1"/>
</dbReference>
<name>A0A401FSP7_9BACT</name>
<accession>A0A401FSP7</accession>
<dbReference type="Proteomes" id="UP000288096">
    <property type="component" value="Unassembled WGS sequence"/>
</dbReference>
<proteinExistence type="predicted"/>
<organism evidence="1 2">
    <name type="scientific">Desulfonema ishimotonii</name>
    <dbReference type="NCBI Taxonomy" id="45657"/>
    <lineage>
        <taxon>Bacteria</taxon>
        <taxon>Pseudomonadati</taxon>
        <taxon>Thermodesulfobacteriota</taxon>
        <taxon>Desulfobacteria</taxon>
        <taxon>Desulfobacterales</taxon>
        <taxon>Desulfococcaceae</taxon>
        <taxon>Desulfonema</taxon>
    </lineage>
</organism>
<comment type="caution">
    <text evidence="1">The sequence shown here is derived from an EMBL/GenBank/DDBJ whole genome shotgun (WGS) entry which is preliminary data.</text>
</comment>
<keyword evidence="2" id="KW-1185">Reference proteome</keyword>
<dbReference type="OrthoDB" id="4561160at2"/>
<dbReference type="AlphaFoldDB" id="A0A401FSP7"/>
<reference evidence="2" key="2">
    <citation type="submission" date="2019-01" db="EMBL/GenBank/DDBJ databases">
        <title>Genome sequence of Desulfonema ishimotonii strain Tokyo 01.</title>
        <authorList>
            <person name="Fukui M."/>
        </authorList>
    </citation>
    <scope>NUCLEOTIDE SEQUENCE [LARGE SCALE GENOMIC DNA]</scope>
    <source>
        <strain evidence="2">Tokyo 01</strain>
    </source>
</reference>
<gene>
    <name evidence="1" type="ORF">DENIS_0936</name>
</gene>